<dbReference type="Pfam" id="PF00059">
    <property type="entry name" value="Lectin_C"/>
    <property type="match status" value="1"/>
</dbReference>
<dbReference type="SUPFAM" id="SSF56436">
    <property type="entry name" value="C-type lectin-like"/>
    <property type="match status" value="1"/>
</dbReference>
<sequence length="275" mass="31142">MALDRTYQELQFQDPHVYSDLNNRQLKVLDEPVSQGNYQNLQFQDHQTSMNAVRSLRRSEKGLRRWRATAILSLTLSLVATGLLVASVLRNVLHKLPSCSSNKTCHSLLQQLKAAVCTSPGRICEYCARNWQYHNGSCYFFHFVPTDWSSSKQRCEQMGAHLPVINDEEEERFLEDHGAAGFWIGLSKNEVGIWTWVDGTTLANKTSFWNKNQPDNKGGTEECVLIFKKAVDHRGWNDDSCNKEKPGVCEQGSIIYHDEEAPAESGMGARASVFL</sequence>
<protein>
    <submittedName>
        <fullName evidence="5">CD209 antigen-like protein E</fullName>
    </submittedName>
</protein>
<dbReference type="RefSeq" id="XP_030053535.1">
    <property type="nucleotide sequence ID" value="XM_030197675.1"/>
</dbReference>
<dbReference type="InterPro" id="IPR033989">
    <property type="entry name" value="CD209-like_CTLD"/>
</dbReference>
<evidence type="ECO:0000256" key="2">
    <source>
        <dbReference type="SAM" id="Phobius"/>
    </source>
</evidence>
<dbReference type="OrthoDB" id="6337382at2759"/>
<keyword evidence="2" id="KW-1133">Transmembrane helix</keyword>
<dbReference type="Proteomes" id="UP000515156">
    <property type="component" value="Chromosome 3"/>
</dbReference>
<evidence type="ECO:0000259" key="3">
    <source>
        <dbReference type="PROSITE" id="PS50041"/>
    </source>
</evidence>
<dbReference type="PROSITE" id="PS50041">
    <property type="entry name" value="C_TYPE_LECTIN_2"/>
    <property type="match status" value="1"/>
</dbReference>
<dbReference type="InterPro" id="IPR016186">
    <property type="entry name" value="C-type_lectin-like/link_sf"/>
</dbReference>
<keyword evidence="1" id="KW-0430">Lectin</keyword>
<name>A0A6P7XS78_9AMPH</name>
<evidence type="ECO:0000313" key="4">
    <source>
        <dbReference type="Proteomes" id="UP000515156"/>
    </source>
</evidence>
<keyword evidence="2" id="KW-0812">Transmembrane</keyword>
<dbReference type="KEGG" id="muo:115466453"/>
<feature type="domain" description="C-type lectin" evidence="3">
    <location>
        <begin position="134"/>
        <end position="250"/>
    </location>
</feature>
<organism evidence="4 5">
    <name type="scientific">Microcaecilia unicolor</name>
    <dbReference type="NCBI Taxonomy" id="1415580"/>
    <lineage>
        <taxon>Eukaryota</taxon>
        <taxon>Metazoa</taxon>
        <taxon>Chordata</taxon>
        <taxon>Craniata</taxon>
        <taxon>Vertebrata</taxon>
        <taxon>Euteleostomi</taxon>
        <taxon>Amphibia</taxon>
        <taxon>Gymnophiona</taxon>
        <taxon>Siphonopidae</taxon>
        <taxon>Microcaecilia</taxon>
    </lineage>
</organism>
<dbReference type="InParanoid" id="A0A6P7XS78"/>
<dbReference type="CDD" id="cd03590">
    <property type="entry name" value="CLECT_DC-SIGN_like"/>
    <property type="match status" value="1"/>
</dbReference>
<evidence type="ECO:0000256" key="1">
    <source>
        <dbReference type="ARBA" id="ARBA00022734"/>
    </source>
</evidence>
<dbReference type="InterPro" id="IPR001304">
    <property type="entry name" value="C-type_lectin-like"/>
</dbReference>
<dbReference type="InterPro" id="IPR016187">
    <property type="entry name" value="CTDL_fold"/>
</dbReference>
<dbReference type="PANTHER" id="PTHR22803">
    <property type="entry name" value="MANNOSE, PHOSPHOLIPASE, LECTIN RECEPTOR RELATED"/>
    <property type="match status" value="1"/>
</dbReference>
<dbReference type="SMART" id="SM00034">
    <property type="entry name" value="CLECT"/>
    <property type="match status" value="1"/>
</dbReference>
<feature type="transmembrane region" description="Helical" evidence="2">
    <location>
        <begin position="66"/>
        <end position="89"/>
    </location>
</feature>
<dbReference type="GeneID" id="115466453"/>
<keyword evidence="2" id="KW-0472">Membrane</keyword>
<dbReference type="FunCoup" id="A0A6P7XS78">
    <property type="interactions" value="525"/>
</dbReference>
<dbReference type="AlphaFoldDB" id="A0A6P7XS78"/>
<proteinExistence type="predicted"/>
<gene>
    <name evidence="5" type="primary">LOC115466453</name>
</gene>
<dbReference type="GO" id="GO:0030246">
    <property type="term" value="F:carbohydrate binding"/>
    <property type="evidence" value="ECO:0007669"/>
    <property type="project" value="UniProtKB-KW"/>
</dbReference>
<reference evidence="5" key="1">
    <citation type="submission" date="2025-08" db="UniProtKB">
        <authorList>
            <consortium name="RefSeq"/>
        </authorList>
    </citation>
    <scope>IDENTIFICATION</scope>
</reference>
<evidence type="ECO:0000313" key="5">
    <source>
        <dbReference type="RefSeq" id="XP_030053535.1"/>
    </source>
</evidence>
<keyword evidence="4" id="KW-1185">Reference proteome</keyword>
<dbReference type="InterPro" id="IPR050111">
    <property type="entry name" value="C-type_lectin/snaclec_domain"/>
</dbReference>
<dbReference type="Gene3D" id="3.10.100.10">
    <property type="entry name" value="Mannose-Binding Protein A, subunit A"/>
    <property type="match status" value="1"/>
</dbReference>
<accession>A0A6P7XS78</accession>